<organism evidence="2 3">
    <name type="scientific">Amycolatopsis rhabdoformis</name>
    <dbReference type="NCBI Taxonomy" id="1448059"/>
    <lineage>
        <taxon>Bacteria</taxon>
        <taxon>Bacillati</taxon>
        <taxon>Actinomycetota</taxon>
        <taxon>Actinomycetes</taxon>
        <taxon>Pseudonocardiales</taxon>
        <taxon>Pseudonocardiaceae</taxon>
        <taxon>Amycolatopsis</taxon>
    </lineage>
</organism>
<gene>
    <name evidence="2" type="ORF">VSH64_08145</name>
</gene>
<evidence type="ECO:0000313" key="3">
    <source>
        <dbReference type="Proteomes" id="UP001330812"/>
    </source>
</evidence>
<evidence type="ECO:0000313" key="2">
    <source>
        <dbReference type="EMBL" id="WSE32077.1"/>
    </source>
</evidence>
<reference evidence="2 3" key="1">
    <citation type="journal article" date="2015" name="Int. J. Syst. Evol. Microbiol.">
        <title>Amycolatopsis rhabdoformis sp. nov., an actinomycete isolated from a tropical forest soil.</title>
        <authorList>
            <person name="Souza W.R."/>
            <person name="Silva R.E."/>
            <person name="Goodfellow M."/>
            <person name="Busarakam K."/>
            <person name="Figueiro F.S."/>
            <person name="Ferreira D."/>
            <person name="Rodrigues-Filho E."/>
            <person name="Moraes L.A.B."/>
            <person name="Zucchi T.D."/>
        </authorList>
    </citation>
    <scope>NUCLEOTIDE SEQUENCE [LARGE SCALE GENOMIC DNA]</scope>
    <source>
        <strain evidence="2 3">NCIMB 14900</strain>
    </source>
</reference>
<keyword evidence="3" id="KW-1185">Reference proteome</keyword>
<dbReference type="RefSeq" id="WP_326834885.1">
    <property type="nucleotide sequence ID" value="NZ_CP142149.1"/>
</dbReference>
<evidence type="ECO:0008006" key="4">
    <source>
        <dbReference type="Google" id="ProtNLM"/>
    </source>
</evidence>
<evidence type="ECO:0000256" key="1">
    <source>
        <dbReference type="SAM" id="MobiDB-lite"/>
    </source>
</evidence>
<feature type="compositionally biased region" description="Polar residues" evidence="1">
    <location>
        <begin position="35"/>
        <end position="44"/>
    </location>
</feature>
<dbReference type="Proteomes" id="UP001330812">
    <property type="component" value="Chromosome"/>
</dbReference>
<dbReference type="EMBL" id="CP142149">
    <property type="protein sequence ID" value="WSE32077.1"/>
    <property type="molecule type" value="Genomic_DNA"/>
</dbReference>
<feature type="region of interest" description="Disordered" evidence="1">
    <location>
        <begin position="32"/>
        <end position="52"/>
    </location>
</feature>
<accession>A0ABZ1ICV1</accession>
<protein>
    <recommendedName>
        <fullName evidence="4">Nuclear transport factor 2 family protein</fullName>
    </recommendedName>
</protein>
<proteinExistence type="predicted"/>
<name>A0ABZ1ICV1_9PSEU</name>
<sequence length="149" mass="14917">MKVKWVVAGVVVLVLAAGAGYVFLSRGTGAPAQGSVAQQQTSPAPKSEAPKSEAHEVAVALGALVHDPASLVATSSRELVGGRAAEGVPPGSSVVADEATWSPDGVGGGVIDVTLRSPGYPPTDFAAVMVREGRAWKVAATVPIPGPTR</sequence>